<evidence type="ECO:0000256" key="2">
    <source>
        <dbReference type="ARBA" id="ARBA00022490"/>
    </source>
</evidence>
<evidence type="ECO:0000313" key="14">
    <source>
        <dbReference type="Proteomes" id="UP000242444"/>
    </source>
</evidence>
<keyword evidence="13" id="KW-0687">Ribonucleoprotein</keyword>
<keyword evidence="6 8" id="KW-0408">Iron</keyword>
<accession>A0A263D7C8</accession>
<dbReference type="InterPro" id="IPR005840">
    <property type="entry name" value="Ribosomal_uS12_MeSTrfase_RimO"/>
</dbReference>
<comment type="subcellular location">
    <subcellularLocation>
        <location evidence="8">Cytoplasm</location>
    </subcellularLocation>
</comment>
<evidence type="ECO:0000259" key="12">
    <source>
        <dbReference type="PROSITE" id="PS51918"/>
    </source>
</evidence>
<dbReference type="GO" id="GO:0035599">
    <property type="term" value="F:aspartic acid methylthiotransferase activity"/>
    <property type="evidence" value="ECO:0007669"/>
    <property type="project" value="TreeGrafter"/>
</dbReference>
<comment type="caution">
    <text evidence="13">The sequence shown here is derived from an EMBL/GenBank/DDBJ whole genome shotgun (WGS) entry which is preliminary data.</text>
</comment>
<dbReference type="InterPro" id="IPR020612">
    <property type="entry name" value="Methylthiotransferase_CS"/>
</dbReference>
<keyword evidence="3 8" id="KW-0808">Transferase</keyword>
<evidence type="ECO:0000256" key="4">
    <source>
        <dbReference type="ARBA" id="ARBA00022691"/>
    </source>
</evidence>
<feature type="binding site" evidence="8">
    <location>
        <position position="192"/>
    </location>
    <ligand>
        <name>[4Fe-4S] cluster</name>
        <dbReference type="ChEBI" id="CHEBI:49883"/>
        <label>2</label>
        <note>4Fe-4S-S-AdoMet</note>
    </ligand>
</feature>
<dbReference type="InterPro" id="IPR012340">
    <property type="entry name" value="NA-bd_OB-fold"/>
</dbReference>
<dbReference type="FunFam" id="3.80.30.20:FF:000001">
    <property type="entry name" value="tRNA-2-methylthio-N(6)-dimethylallyladenosine synthase 2"/>
    <property type="match status" value="1"/>
</dbReference>
<dbReference type="GO" id="GO:0046872">
    <property type="term" value="F:metal ion binding"/>
    <property type="evidence" value="ECO:0007669"/>
    <property type="project" value="UniProtKB-KW"/>
</dbReference>
<comment type="catalytic activity">
    <reaction evidence="8">
        <text>L-aspartate(89)-[ribosomal protein uS12]-hydrogen + (sulfur carrier)-SH + AH2 + 2 S-adenosyl-L-methionine = 3-methylsulfanyl-L-aspartate(89)-[ribosomal protein uS12]-hydrogen + (sulfur carrier)-H + 5'-deoxyadenosine + L-methionine + A + S-adenosyl-L-homocysteine + 2 H(+)</text>
        <dbReference type="Rhea" id="RHEA:37087"/>
        <dbReference type="Rhea" id="RHEA-COMP:10460"/>
        <dbReference type="Rhea" id="RHEA-COMP:10461"/>
        <dbReference type="Rhea" id="RHEA-COMP:14737"/>
        <dbReference type="Rhea" id="RHEA-COMP:14739"/>
        <dbReference type="ChEBI" id="CHEBI:13193"/>
        <dbReference type="ChEBI" id="CHEBI:15378"/>
        <dbReference type="ChEBI" id="CHEBI:17319"/>
        <dbReference type="ChEBI" id="CHEBI:17499"/>
        <dbReference type="ChEBI" id="CHEBI:29917"/>
        <dbReference type="ChEBI" id="CHEBI:29961"/>
        <dbReference type="ChEBI" id="CHEBI:57844"/>
        <dbReference type="ChEBI" id="CHEBI:57856"/>
        <dbReference type="ChEBI" id="CHEBI:59789"/>
        <dbReference type="ChEBI" id="CHEBI:64428"/>
        <dbReference type="ChEBI" id="CHEBI:73599"/>
        <dbReference type="EC" id="2.8.4.4"/>
    </reaction>
</comment>
<comment type="function">
    <text evidence="8">Catalyzes the methylthiolation of an aspartic acid residue of ribosomal protein uS12.</text>
</comment>
<dbReference type="PANTHER" id="PTHR43837:SF1">
    <property type="entry name" value="RIBOSOMAL PROTEIN US12 METHYLTHIOTRANSFERASE RIMO"/>
    <property type="match status" value="1"/>
</dbReference>
<dbReference type="InterPro" id="IPR007197">
    <property type="entry name" value="rSAM"/>
</dbReference>
<keyword evidence="4 8" id="KW-0949">S-adenosyl-L-methionine</keyword>
<dbReference type="InterPro" id="IPR006638">
    <property type="entry name" value="Elp3/MiaA/NifB-like_rSAM"/>
</dbReference>
<evidence type="ECO:0000256" key="8">
    <source>
        <dbReference type="HAMAP-Rule" id="MF_01865"/>
    </source>
</evidence>
<proteinExistence type="inferred from homology"/>
<feature type="binding site" evidence="8">
    <location>
        <position position="20"/>
    </location>
    <ligand>
        <name>[4Fe-4S] cluster</name>
        <dbReference type="ChEBI" id="CHEBI:49883"/>
        <label>1</label>
    </ligand>
</feature>
<dbReference type="GO" id="GO:0051539">
    <property type="term" value="F:4 iron, 4 sulfur cluster binding"/>
    <property type="evidence" value="ECO:0007669"/>
    <property type="project" value="UniProtKB-UniRule"/>
</dbReference>
<dbReference type="PROSITE" id="PS50926">
    <property type="entry name" value="TRAM"/>
    <property type="match status" value="1"/>
</dbReference>
<dbReference type="RefSeq" id="WP_094861310.1">
    <property type="nucleotide sequence ID" value="NZ_NKYE01000002.1"/>
</dbReference>
<name>A0A263D7C8_9PSEU</name>
<feature type="binding site" evidence="8">
    <location>
        <position position="189"/>
    </location>
    <ligand>
        <name>[4Fe-4S] cluster</name>
        <dbReference type="ChEBI" id="CHEBI:49883"/>
        <label>2</label>
        <note>4Fe-4S-S-AdoMet</note>
    </ligand>
</feature>
<dbReference type="Gene3D" id="3.80.30.20">
    <property type="entry name" value="tm_1862 like domain"/>
    <property type="match status" value="1"/>
</dbReference>
<feature type="region of interest" description="Disordered" evidence="9">
    <location>
        <begin position="424"/>
        <end position="444"/>
    </location>
</feature>
<evidence type="ECO:0000256" key="5">
    <source>
        <dbReference type="ARBA" id="ARBA00022723"/>
    </source>
</evidence>
<dbReference type="Pfam" id="PF04055">
    <property type="entry name" value="Radical_SAM"/>
    <property type="match status" value="1"/>
</dbReference>
<dbReference type="NCBIfam" id="TIGR01125">
    <property type="entry name" value="30S ribosomal protein S12 methylthiotransferase RimO"/>
    <property type="match status" value="1"/>
</dbReference>
<dbReference type="EMBL" id="NKYE01000002">
    <property type="protein sequence ID" value="OZM74412.1"/>
    <property type="molecule type" value="Genomic_DNA"/>
</dbReference>
<dbReference type="OrthoDB" id="9805215at2"/>
<dbReference type="GO" id="GO:0103039">
    <property type="term" value="F:protein methylthiotransferase activity"/>
    <property type="evidence" value="ECO:0007669"/>
    <property type="project" value="UniProtKB-EC"/>
</dbReference>
<dbReference type="AlphaFoldDB" id="A0A263D7C8"/>
<protein>
    <recommendedName>
        <fullName evidence="8">Ribosomal protein uS12 methylthiotransferase RimO</fullName>
        <shortName evidence="8">uS12 MTTase</shortName>
        <shortName evidence="8">uS12 methylthiotransferase</shortName>
        <ecNumber evidence="8">2.8.4.4</ecNumber>
    </recommendedName>
    <alternativeName>
        <fullName evidence="8">Ribosomal protein uS12 (aspartate-C(3))-methylthiotransferase</fullName>
    </alternativeName>
    <alternativeName>
        <fullName evidence="8">Ribosome maturation factor RimO</fullName>
    </alternativeName>
</protein>
<dbReference type="Proteomes" id="UP000242444">
    <property type="component" value="Unassembled WGS sequence"/>
</dbReference>
<dbReference type="EC" id="2.8.4.4" evidence="8"/>
<dbReference type="SUPFAM" id="SSF102114">
    <property type="entry name" value="Radical SAM enzymes"/>
    <property type="match status" value="1"/>
</dbReference>
<comment type="similarity">
    <text evidence="8">Belongs to the methylthiotransferase family. RimO subfamily.</text>
</comment>
<dbReference type="Gene3D" id="2.40.50.140">
    <property type="entry name" value="Nucleic acid-binding proteins"/>
    <property type="match status" value="1"/>
</dbReference>
<dbReference type="CDD" id="cd01335">
    <property type="entry name" value="Radical_SAM"/>
    <property type="match status" value="1"/>
</dbReference>
<dbReference type="GO" id="GO:0005840">
    <property type="term" value="C:ribosome"/>
    <property type="evidence" value="ECO:0007669"/>
    <property type="project" value="UniProtKB-KW"/>
</dbReference>
<dbReference type="InterPro" id="IPR005839">
    <property type="entry name" value="Methylthiotransferase"/>
</dbReference>
<keyword evidence="2 8" id="KW-0963">Cytoplasm</keyword>
<dbReference type="GO" id="GO:0035600">
    <property type="term" value="P:tRNA methylthiolation"/>
    <property type="evidence" value="ECO:0007669"/>
    <property type="project" value="UniProtKB-ARBA"/>
</dbReference>
<dbReference type="InterPro" id="IPR023404">
    <property type="entry name" value="rSAM_horseshoe"/>
</dbReference>
<dbReference type="InterPro" id="IPR002792">
    <property type="entry name" value="TRAM_dom"/>
</dbReference>
<keyword evidence="13" id="KW-0689">Ribosomal protein</keyword>
<keyword evidence="1 8" id="KW-0004">4Fe-4S</keyword>
<dbReference type="SMART" id="SM00729">
    <property type="entry name" value="Elp3"/>
    <property type="match status" value="1"/>
</dbReference>
<dbReference type="InterPro" id="IPR013848">
    <property type="entry name" value="Methylthiotransferase_N"/>
</dbReference>
<reference evidence="13 14" key="1">
    <citation type="submission" date="2017-07" db="EMBL/GenBank/DDBJ databases">
        <title>Amycolatopsis antarcticus sp. nov., isolated from the surface of an Antarcticus brown macroalga.</title>
        <authorList>
            <person name="Wang J."/>
            <person name="Leiva S."/>
            <person name="Huang J."/>
            <person name="Huang Y."/>
        </authorList>
    </citation>
    <scope>NUCLEOTIDE SEQUENCE [LARGE SCALE GENOMIC DNA]</scope>
    <source>
        <strain evidence="13 14">AU-G6</strain>
    </source>
</reference>
<keyword evidence="7 8" id="KW-0411">Iron-sulfur</keyword>
<dbReference type="Pfam" id="PF00919">
    <property type="entry name" value="UPF0004"/>
    <property type="match status" value="1"/>
</dbReference>
<keyword evidence="14" id="KW-1185">Reference proteome</keyword>
<dbReference type="SFLD" id="SFLDG01061">
    <property type="entry name" value="methylthiotransferase"/>
    <property type="match status" value="1"/>
</dbReference>
<evidence type="ECO:0000256" key="9">
    <source>
        <dbReference type="SAM" id="MobiDB-lite"/>
    </source>
</evidence>
<dbReference type="NCBIfam" id="TIGR00089">
    <property type="entry name" value="MiaB/RimO family radical SAM methylthiotransferase"/>
    <property type="match status" value="1"/>
</dbReference>
<dbReference type="InterPro" id="IPR058240">
    <property type="entry name" value="rSAM_sf"/>
</dbReference>
<comment type="cofactor">
    <cofactor evidence="8">
        <name>[4Fe-4S] cluster</name>
        <dbReference type="ChEBI" id="CHEBI:49883"/>
    </cofactor>
    <text evidence="8">Binds 2 [4Fe-4S] clusters. One cluster is coordinated with 3 cysteines and an exchangeable S-adenosyl-L-methionine.</text>
</comment>
<feature type="binding site" evidence="8">
    <location>
        <position position="185"/>
    </location>
    <ligand>
        <name>[4Fe-4S] cluster</name>
        <dbReference type="ChEBI" id="CHEBI:49883"/>
        <label>2</label>
        <note>4Fe-4S-S-AdoMet</note>
    </ligand>
</feature>
<feature type="domain" description="Radical SAM core" evidence="12">
    <location>
        <begin position="171"/>
        <end position="406"/>
    </location>
</feature>
<keyword evidence="5 8" id="KW-0479">Metal-binding</keyword>
<dbReference type="PROSITE" id="PS51449">
    <property type="entry name" value="MTTASE_N"/>
    <property type="match status" value="1"/>
</dbReference>
<evidence type="ECO:0000256" key="1">
    <source>
        <dbReference type="ARBA" id="ARBA00022485"/>
    </source>
</evidence>
<dbReference type="SFLD" id="SFLDF00274">
    <property type="entry name" value="ribosomal_protein_S12_methylth"/>
    <property type="match status" value="1"/>
</dbReference>
<organism evidence="13 14">
    <name type="scientific">Amycolatopsis antarctica</name>
    <dbReference type="NCBI Taxonomy" id="1854586"/>
    <lineage>
        <taxon>Bacteria</taxon>
        <taxon>Bacillati</taxon>
        <taxon>Actinomycetota</taxon>
        <taxon>Actinomycetes</taxon>
        <taxon>Pseudonocardiales</taxon>
        <taxon>Pseudonocardiaceae</taxon>
        <taxon>Amycolatopsis</taxon>
    </lineage>
</organism>
<dbReference type="InterPro" id="IPR038135">
    <property type="entry name" value="Methylthiotransferase_N_sf"/>
</dbReference>
<evidence type="ECO:0000256" key="6">
    <source>
        <dbReference type="ARBA" id="ARBA00023004"/>
    </source>
</evidence>
<dbReference type="Pfam" id="PF18693">
    <property type="entry name" value="TRAM_2"/>
    <property type="match status" value="1"/>
</dbReference>
<evidence type="ECO:0000259" key="11">
    <source>
        <dbReference type="PROSITE" id="PS51449"/>
    </source>
</evidence>
<dbReference type="InParanoid" id="A0A263D7C8"/>
<dbReference type="Gene3D" id="3.40.50.12160">
    <property type="entry name" value="Methylthiotransferase, N-terminal domain"/>
    <property type="match status" value="1"/>
</dbReference>
<feature type="binding site" evidence="8">
    <location>
        <position position="85"/>
    </location>
    <ligand>
        <name>[4Fe-4S] cluster</name>
        <dbReference type="ChEBI" id="CHEBI:49883"/>
        <label>1</label>
    </ligand>
</feature>
<sequence length="493" mass="52753">MPSPTTESSGRKVSLLTLGCARNEVDSEELAGRLAADGWELTDEAEGSDVVVVNTCGFVESAKKDSVDTLLAASDTGAKVVAVGCMAERYGDELARNLPEADAVLGFDHYAALGERLDDVVAGRSVASHTPTDRRTLLPISPVQRPAAAEDVAVPGHAQAGWGPRVLRTRLDDAPVAALKIASGCDRRCSFCAIPSFRGSFVSRRPDEIVAEAAWLAGQGVRELFLVSENSTSYGKDFGREQGGGRALEALLPRLADVEGIDRVRVSYLQPAETRPQLVKVIATTPGVASYFDMSFQHSSEPVLRRMRRFGSTESFLALIEQIREYTPDAGIRSNVIVGFPGETEQDVDELERFLVAARLDAVGVFGYSDEDGTEAEGYDGKLPDEVVTARVARMSALVEELTTQRAEERIGEFVEVLVESEGGVDADESDHSEPTGRAAHQAPEVDGECVLVDAGKVSVGEVVRCEVVDSEGVDLIVRPVEHPVGPGADADR</sequence>
<feature type="domain" description="TRAM" evidence="10">
    <location>
        <begin position="408"/>
        <end position="482"/>
    </location>
</feature>
<evidence type="ECO:0000259" key="10">
    <source>
        <dbReference type="PROSITE" id="PS50926"/>
    </source>
</evidence>
<dbReference type="SFLD" id="SFLDS00029">
    <property type="entry name" value="Radical_SAM"/>
    <property type="match status" value="1"/>
</dbReference>
<dbReference type="HAMAP" id="MF_01865">
    <property type="entry name" value="MTTase_RimO"/>
    <property type="match status" value="1"/>
</dbReference>
<gene>
    <name evidence="8 13" type="primary">rimO</name>
    <name evidence="13" type="ORF">CFN78_04625</name>
</gene>
<evidence type="ECO:0000313" key="13">
    <source>
        <dbReference type="EMBL" id="OZM74412.1"/>
    </source>
</evidence>
<dbReference type="GO" id="GO:0005829">
    <property type="term" value="C:cytosol"/>
    <property type="evidence" value="ECO:0007669"/>
    <property type="project" value="TreeGrafter"/>
</dbReference>
<dbReference type="PROSITE" id="PS01278">
    <property type="entry name" value="MTTASE_RADICAL"/>
    <property type="match status" value="1"/>
</dbReference>
<feature type="binding site" evidence="8">
    <location>
        <position position="56"/>
    </location>
    <ligand>
        <name>[4Fe-4S] cluster</name>
        <dbReference type="ChEBI" id="CHEBI:49883"/>
        <label>1</label>
    </ligand>
</feature>
<dbReference type="SFLD" id="SFLDG01082">
    <property type="entry name" value="B12-binding_domain_containing"/>
    <property type="match status" value="1"/>
</dbReference>
<evidence type="ECO:0000256" key="7">
    <source>
        <dbReference type="ARBA" id="ARBA00023014"/>
    </source>
</evidence>
<feature type="domain" description="MTTase N-terminal" evidence="11">
    <location>
        <begin position="11"/>
        <end position="122"/>
    </location>
</feature>
<evidence type="ECO:0000256" key="3">
    <source>
        <dbReference type="ARBA" id="ARBA00022679"/>
    </source>
</evidence>
<dbReference type="PANTHER" id="PTHR43837">
    <property type="entry name" value="RIBOSOMAL PROTEIN S12 METHYLTHIOTRANSFERASE RIMO"/>
    <property type="match status" value="1"/>
</dbReference>
<dbReference type="PROSITE" id="PS51918">
    <property type="entry name" value="RADICAL_SAM"/>
    <property type="match status" value="1"/>
</dbReference>